<dbReference type="PROSITE" id="PS51007">
    <property type="entry name" value="CYTC"/>
    <property type="match status" value="1"/>
</dbReference>
<dbReference type="InterPro" id="IPR009056">
    <property type="entry name" value="Cyt_c-like_dom"/>
</dbReference>
<keyword evidence="10" id="KW-1185">Reference proteome</keyword>
<evidence type="ECO:0000256" key="5">
    <source>
        <dbReference type="ARBA" id="ARBA00023004"/>
    </source>
</evidence>
<keyword evidence="7" id="KW-0812">Transmembrane</keyword>
<keyword evidence="1" id="KW-0813">Transport</keyword>
<keyword evidence="3 6" id="KW-0479">Metal-binding</keyword>
<gene>
    <name evidence="9" type="ORF">JKP34_00750</name>
</gene>
<name>A0A937A7T1_9BACT</name>
<feature type="transmembrane region" description="Helical" evidence="7">
    <location>
        <begin position="6"/>
        <end position="28"/>
    </location>
</feature>
<proteinExistence type="predicted"/>
<keyword evidence="7" id="KW-1133">Transmembrane helix</keyword>
<evidence type="ECO:0000256" key="7">
    <source>
        <dbReference type="SAM" id="Phobius"/>
    </source>
</evidence>
<dbReference type="EMBL" id="JAERQG010000001">
    <property type="protein sequence ID" value="MBL0763755.1"/>
    <property type="molecule type" value="Genomic_DNA"/>
</dbReference>
<evidence type="ECO:0000313" key="10">
    <source>
        <dbReference type="Proteomes" id="UP000642920"/>
    </source>
</evidence>
<dbReference type="GO" id="GO:0005506">
    <property type="term" value="F:iron ion binding"/>
    <property type="evidence" value="ECO:0007669"/>
    <property type="project" value="InterPro"/>
</dbReference>
<keyword evidence="5 6" id="KW-0408">Iron</keyword>
<keyword evidence="4" id="KW-0249">Electron transport</keyword>
<keyword evidence="2 6" id="KW-0349">Heme</keyword>
<dbReference type="Proteomes" id="UP000642920">
    <property type="component" value="Unassembled WGS sequence"/>
</dbReference>
<dbReference type="InterPro" id="IPR036909">
    <property type="entry name" value="Cyt_c-like_dom_sf"/>
</dbReference>
<dbReference type="PRINTS" id="PR00605">
    <property type="entry name" value="CYTCHROMECIC"/>
</dbReference>
<evidence type="ECO:0000256" key="1">
    <source>
        <dbReference type="ARBA" id="ARBA00022448"/>
    </source>
</evidence>
<dbReference type="AlphaFoldDB" id="A0A937A7T1"/>
<dbReference type="InterPro" id="IPR050597">
    <property type="entry name" value="Cytochrome_c_Oxidase_Subunit"/>
</dbReference>
<dbReference type="GO" id="GO:0009055">
    <property type="term" value="F:electron transfer activity"/>
    <property type="evidence" value="ECO:0007669"/>
    <property type="project" value="InterPro"/>
</dbReference>
<evidence type="ECO:0000256" key="2">
    <source>
        <dbReference type="ARBA" id="ARBA00022617"/>
    </source>
</evidence>
<dbReference type="Pfam" id="PF13442">
    <property type="entry name" value="Cytochrome_CBB3"/>
    <property type="match status" value="1"/>
</dbReference>
<dbReference type="Pfam" id="PF04247">
    <property type="entry name" value="SirB"/>
    <property type="match status" value="1"/>
</dbReference>
<feature type="domain" description="Cytochrome c" evidence="8">
    <location>
        <begin position="143"/>
        <end position="218"/>
    </location>
</feature>
<evidence type="ECO:0000259" key="8">
    <source>
        <dbReference type="PROSITE" id="PS51007"/>
    </source>
</evidence>
<keyword evidence="7" id="KW-0472">Membrane</keyword>
<sequence>MEIGFLHSHVAVVTLFLIFLLFKTVLLLSNKKALLEKVRTRFKMVDPILGTLMLVTGGYMLYLYGGSAPIYLWVKLVLVLIIIPIGIVAFKKENKIMATLALLLTLYIYGVSEAGSLTFSKDSEAKSEITVKGDSVELEVTEGMLTNGEKIYLAECKKCHGTDGKKGLFKAPDLTKSELTLEERIAWIKQGKGVMPSYEGKLSADDIKSVAAYIEELK</sequence>
<organism evidence="9 10">
    <name type="scientific">Marivirga atlantica</name>
    <dbReference type="NCBI Taxonomy" id="1548457"/>
    <lineage>
        <taxon>Bacteria</taxon>
        <taxon>Pseudomonadati</taxon>
        <taxon>Bacteroidota</taxon>
        <taxon>Cytophagia</taxon>
        <taxon>Cytophagales</taxon>
        <taxon>Marivirgaceae</taxon>
        <taxon>Marivirga</taxon>
    </lineage>
</organism>
<dbReference type="SUPFAM" id="SSF46626">
    <property type="entry name" value="Cytochrome c"/>
    <property type="match status" value="1"/>
</dbReference>
<dbReference type="InterPro" id="IPR008168">
    <property type="entry name" value="Cyt_C_IC"/>
</dbReference>
<dbReference type="GO" id="GO:0020037">
    <property type="term" value="F:heme binding"/>
    <property type="evidence" value="ECO:0007669"/>
    <property type="project" value="InterPro"/>
</dbReference>
<dbReference type="PANTHER" id="PTHR33751">
    <property type="entry name" value="CBB3-TYPE CYTOCHROME C OXIDASE SUBUNIT FIXP"/>
    <property type="match status" value="1"/>
</dbReference>
<feature type="transmembrane region" description="Helical" evidence="7">
    <location>
        <begin position="48"/>
        <end position="64"/>
    </location>
</feature>
<comment type="caution">
    <text evidence="9">The sequence shown here is derived from an EMBL/GenBank/DDBJ whole genome shotgun (WGS) entry which is preliminary data.</text>
</comment>
<reference evidence="9" key="1">
    <citation type="submission" date="2021-01" db="EMBL/GenBank/DDBJ databases">
        <title>Marivirga sp. nov., isolated from intertidal surface sediments.</title>
        <authorList>
            <person name="Zhang M."/>
        </authorList>
    </citation>
    <scope>NUCLEOTIDE SEQUENCE</scope>
    <source>
        <strain evidence="9">SM1354</strain>
    </source>
</reference>
<dbReference type="RefSeq" id="WP_201916694.1">
    <property type="nucleotide sequence ID" value="NZ_JAERQG010000001.1"/>
</dbReference>
<protein>
    <submittedName>
        <fullName evidence="9">SirB2 family protein</fullName>
    </submittedName>
</protein>
<evidence type="ECO:0000256" key="3">
    <source>
        <dbReference type="ARBA" id="ARBA00022723"/>
    </source>
</evidence>
<feature type="transmembrane region" description="Helical" evidence="7">
    <location>
        <begin position="70"/>
        <end position="90"/>
    </location>
</feature>
<dbReference type="PANTHER" id="PTHR33751:SF1">
    <property type="entry name" value="CBB3-TYPE CYTOCHROME C OXIDASE SUBUNIT FIXP"/>
    <property type="match status" value="1"/>
</dbReference>
<evidence type="ECO:0000256" key="6">
    <source>
        <dbReference type="PROSITE-ProRule" id="PRU00433"/>
    </source>
</evidence>
<dbReference type="Gene3D" id="1.10.760.10">
    <property type="entry name" value="Cytochrome c-like domain"/>
    <property type="match status" value="1"/>
</dbReference>
<evidence type="ECO:0000313" key="9">
    <source>
        <dbReference type="EMBL" id="MBL0763755.1"/>
    </source>
</evidence>
<dbReference type="InterPro" id="IPR007360">
    <property type="entry name" value="SirB"/>
</dbReference>
<evidence type="ECO:0000256" key="4">
    <source>
        <dbReference type="ARBA" id="ARBA00022982"/>
    </source>
</evidence>
<accession>A0A937A7T1</accession>